<organism evidence="1 2">
    <name type="scientific">Cetraspora pellucida</name>
    <dbReference type="NCBI Taxonomy" id="1433469"/>
    <lineage>
        <taxon>Eukaryota</taxon>
        <taxon>Fungi</taxon>
        <taxon>Fungi incertae sedis</taxon>
        <taxon>Mucoromycota</taxon>
        <taxon>Glomeromycotina</taxon>
        <taxon>Glomeromycetes</taxon>
        <taxon>Diversisporales</taxon>
        <taxon>Gigasporaceae</taxon>
        <taxon>Cetraspora</taxon>
    </lineage>
</organism>
<dbReference type="Proteomes" id="UP000789759">
    <property type="component" value="Unassembled WGS sequence"/>
</dbReference>
<keyword evidence="2" id="KW-1185">Reference proteome</keyword>
<name>A0A9N9IVH2_9GLOM</name>
<comment type="caution">
    <text evidence="1">The sequence shown here is derived from an EMBL/GenBank/DDBJ whole genome shotgun (WGS) entry which is preliminary data.</text>
</comment>
<dbReference type="AlphaFoldDB" id="A0A9N9IVH2"/>
<dbReference type="OrthoDB" id="2413961at2759"/>
<accession>A0A9N9IVH2</accession>
<feature type="non-terminal residue" evidence="1">
    <location>
        <position position="535"/>
    </location>
</feature>
<evidence type="ECO:0000313" key="1">
    <source>
        <dbReference type="EMBL" id="CAG8751532.1"/>
    </source>
</evidence>
<reference evidence="1" key="1">
    <citation type="submission" date="2021-06" db="EMBL/GenBank/DDBJ databases">
        <authorList>
            <person name="Kallberg Y."/>
            <person name="Tangrot J."/>
            <person name="Rosling A."/>
        </authorList>
    </citation>
    <scope>NUCLEOTIDE SEQUENCE</scope>
    <source>
        <strain evidence="1">FL966</strain>
    </source>
</reference>
<proteinExistence type="predicted"/>
<gene>
    <name evidence="1" type="ORF">CPELLU_LOCUS14730</name>
</gene>
<sequence>MRSDEYLDNNNEKHKFISHEENVLIKIQDTSKTQNQHILRKYVNDDDASIDLSELSKLTTSIDCILNSKQSSCFNLTTKFKGYLFDNNYIKSAFKQAFTIHIDKIESKIQINNIIEKVEKCDNKLEALFKRNLMSCKNISNILPCLSVFLGVPLHNSHRIFNHIATTKCSYRIWEKEELIISKQSINPTNDFIAEVKRALKCENKETQLRRVAEKYGTFYARRLVFGGAVIKETFSEGFINTNDNQVRIIGGIKENNGFSLKSWIRSLDNRDVWEIIEYDEIYSIFDLLDDNLQKEIFDALGHRILKAGINDIPSNWDFSKNVTYVHSLAMQFADLDKLIKINDCYIFASIIDKNDRDSFSLRIGYMNEHIPLIIVHLKKPLHKKYKNSQIRVGWVIVGQPINFDFDQTNYPVILESGEPPISQIEFSKDGNLNTCVLGIPEINSNCLTDLSVYDIKDINQLVDDEKVLQRTALFCCFDNIDKSYQTCEFEQIIINWQQEQNMIQSDASGYQNFNPNEERLVKPQGSRSAALIDD</sequence>
<protein>
    <submittedName>
        <fullName evidence="1">2029_t:CDS:1</fullName>
    </submittedName>
</protein>
<dbReference type="EMBL" id="CAJVQA010017984">
    <property type="protein sequence ID" value="CAG8751532.1"/>
    <property type="molecule type" value="Genomic_DNA"/>
</dbReference>
<evidence type="ECO:0000313" key="2">
    <source>
        <dbReference type="Proteomes" id="UP000789759"/>
    </source>
</evidence>